<feature type="domain" description="Reverse transcriptase" evidence="1">
    <location>
        <begin position="1"/>
        <end position="274"/>
    </location>
</feature>
<dbReference type="FunFam" id="3.30.70.270:FF:000063">
    <property type="entry name" value="Zinc knuckle domaincontaining protein"/>
    <property type="match status" value="1"/>
</dbReference>
<dbReference type="Gene3D" id="3.30.70.270">
    <property type="match status" value="2"/>
</dbReference>
<dbReference type="InterPro" id="IPR043128">
    <property type="entry name" value="Rev_trsase/Diguanyl_cyclase"/>
</dbReference>
<gene>
    <name evidence="2" type="ORF">WG66_7036</name>
</gene>
<comment type="caution">
    <text evidence="2">The sequence shown here is derived from an EMBL/GenBank/DDBJ whole genome shotgun (WGS) entry which is preliminary data.</text>
</comment>
<dbReference type="SUPFAM" id="SSF56672">
    <property type="entry name" value="DNA/RNA polymerases"/>
    <property type="match status" value="1"/>
</dbReference>
<dbReference type="PANTHER" id="PTHR37984:SF5">
    <property type="entry name" value="PROTEIN NYNRIN-LIKE"/>
    <property type="match status" value="1"/>
</dbReference>
<evidence type="ECO:0000259" key="1">
    <source>
        <dbReference type="PROSITE" id="PS50878"/>
    </source>
</evidence>
<dbReference type="AlphaFoldDB" id="A0A0W0FVY7"/>
<evidence type="ECO:0000313" key="2">
    <source>
        <dbReference type="EMBL" id="KTB40392.1"/>
    </source>
</evidence>
<sequence length="340" mass="39823">MDLLGLPWLQDHNPDIDWVTGVIRFRPKRKIMIKQPMKPFIGIFEETKELDAGILDKVEDDEVLIRSFIRGEEDSDEIQINAKLSTSQVLAQAHKTRAKPIEELLPSYLSDYTDQFEKKKAERFPPSRPYDHVIDLKPDFKPQDYLVDKLKTAKVFTKLDLHNGYNNIWIKDGDQWKAAFKTPRGLFEPTVMFFGLMNSPATFQAFMNDILKDFIDEGWCVVYMDDILIFSDEINIYRLHTRHILERLQENDLYLKLEKCEFEVTKTLFLGMVITPGHISMDETKLAGIKDWEAPKTVKGVQSFLGFTNFYRKFIGKYAELARPLHELTKKDTKFEWTKI</sequence>
<dbReference type="PANTHER" id="PTHR37984">
    <property type="entry name" value="PROTEIN CBG26694"/>
    <property type="match status" value="1"/>
</dbReference>
<dbReference type="InterPro" id="IPR043502">
    <property type="entry name" value="DNA/RNA_pol_sf"/>
</dbReference>
<dbReference type="Pfam" id="PF00078">
    <property type="entry name" value="RVT_1"/>
    <property type="match status" value="1"/>
</dbReference>
<dbReference type="PROSITE" id="PS50878">
    <property type="entry name" value="RT_POL"/>
    <property type="match status" value="1"/>
</dbReference>
<dbReference type="InterPro" id="IPR050951">
    <property type="entry name" value="Retrovirus_Pol_polyprotein"/>
</dbReference>
<dbReference type="EMBL" id="LATX01001588">
    <property type="protein sequence ID" value="KTB40392.1"/>
    <property type="molecule type" value="Genomic_DNA"/>
</dbReference>
<dbReference type="Gene3D" id="3.10.10.10">
    <property type="entry name" value="HIV Type 1 Reverse Transcriptase, subunit A, domain 1"/>
    <property type="match status" value="1"/>
</dbReference>
<evidence type="ECO:0000313" key="3">
    <source>
        <dbReference type="Proteomes" id="UP000054988"/>
    </source>
</evidence>
<organism evidence="2 3">
    <name type="scientific">Moniliophthora roreri</name>
    <name type="common">Frosty pod rot fungus</name>
    <name type="synonym">Monilia roreri</name>
    <dbReference type="NCBI Taxonomy" id="221103"/>
    <lineage>
        <taxon>Eukaryota</taxon>
        <taxon>Fungi</taxon>
        <taxon>Dikarya</taxon>
        <taxon>Basidiomycota</taxon>
        <taxon>Agaricomycotina</taxon>
        <taxon>Agaricomycetes</taxon>
        <taxon>Agaricomycetidae</taxon>
        <taxon>Agaricales</taxon>
        <taxon>Marasmiineae</taxon>
        <taxon>Marasmiaceae</taxon>
        <taxon>Moniliophthora</taxon>
    </lineage>
</organism>
<protein>
    <recommendedName>
        <fullName evidence="1">Reverse transcriptase domain-containing protein</fullName>
    </recommendedName>
</protein>
<dbReference type="InterPro" id="IPR000477">
    <property type="entry name" value="RT_dom"/>
</dbReference>
<accession>A0A0W0FVY7</accession>
<dbReference type="CDD" id="cd01647">
    <property type="entry name" value="RT_LTR"/>
    <property type="match status" value="1"/>
</dbReference>
<dbReference type="Proteomes" id="UP000054988">
    <property type="component" value="Unassembled WGS sequence"/>
</dbReference>
<dbReference type="eggNOG" id="KOG0017">
    <property type="taxonomic scope" value="Eukaryota"/>
</dbReference>
<reference evidence="2 3" key="1">
    <citation type="submission" date="2015-12" db="EMBL/GenBank/DDBJ databases">
        <title>Draft genome sequence of Moniliophthora roreri, the causal agent of frosty pod rot of cacao.</title>
        <authorList>
            <person name="Aime M.C."/>
            <person name="Diaz-Valderrama J.R."/>
            <person name="Kijpornyongpan T."/>
            <person name="Phillips-Mora W."/>
        </authorList>
    </citation>
    <scope>NUCLEOTIDE SEQUENCE [LARGE SCALE GENOMIC DNA]</scope>
    <source>
        <strain evidence="2 3">MCA 2952</strain>
    </source>
</reference>
<proteinExistence type="predicted"/>
<name>A0A0W0FVY7_MONRR</name>